<dbReference type="Gene3D" id="3.30.70.1230">
    <property type="entry name" value="Nucleotide cyclase"/>
    <property type="match status" value="1"/>
</dbReference>
<dbReference type="InterPro" id="IPR001054">
    <property type="entry name" value="A/G_cyclase"/>
</dbReference>
<name>A0ABX2THY5_9PROT</name>
<dbReference type="PROSITE" id="PS50125">
    <property type="entry name" value="GUANYLATE_CYCLASE_2"/>
    <property type="match status" value="1"/>
</dbReference>
<dbReference type="Pfam" id="PF13191">
    <property type="entry name" value="AAA_16"/>
    <property type="match status" value="1"/>
</dbReference>
<dbReference type="SUPFAM" id="SSF48452">
    <property type="entry name" value="TPR-like"/>
    <property type="match status" value="2"/>
</dbReference>
<evidence type="ECO:0000313" key="5">
    <source>
        <dbReference type="Proteomes" id="UP000584642"/>
    </source>
</evidence>
<proteinExistence type="predicted"/>
<sequence length="974" mass="104401">MPPHADATSASRKTAAERKLVTVLFADIVASSALVSERDPEEADEILRSVIQVMTASVVRYQGMVAQELGDGIMAMFGAPAAQEDHALRACLAAQDMLRAARVADGGADGGAAACSIRVGIASGEVVTQTVENAARHDQRAVGESVHLAAKLQQRADPDSVLISADTAALAGAGLSSREVGSLRLAAAARPVAYHELVEARSERRSALDILSGAPSRFVGRHAELATLTHAWREAAAGSGRVVVLRGEAGIGKSRLAGEFLDRHALEPASIVQWPQAPIRRLGEPDGLEAAAATLLALAGRRHAEGAAERVAEAAARGAGALAGCAIRDLLGLPVSDGLWKGLDPAQRLTFGIEGVAGALRDMARLCPIILLVEDTHWASGVMARLLDHLASVVAGSRVLLLVTRRPGDGGWEAPAEARVVSMDALGTAQISEFLDHWLGRDRSLEPLKARVSRQSQGVPLYLEESLRALETGGAIEGAPGAYRVLDADRVVNLPPTIHGLIASRIDTLAEEPRRTLLHAAVIGATFDAGLLTAVAPVGEAQLPSLLARLEAAGFLERARVLPNLEYRFRHALMQEVACNTLTRRERRGLHERILRALRRRSDRDLPGRTELLAHHAYQAENWDLAYAYGRAAGRRAEARSRLVEATRLYENGLSAIEKLAETRRNLQRRVDLGIALPRIYLPRGISDADTHLSRAAGLARQLSDSVRHARAASMMASFRWAHGALDEAVHLCREGLRSLGGSGENEIRIQLLVRLCGSLAEMGAFDEALAIARTVESITDVENPATHGMTASPNVGAMSLRARICAEMGMRDEAIRSGATAVDRAVASGHAFTQIFAQVHLGWSLSILGHHDRCIPAFDAALTLSDAIRSRLWVPLVQSGLGHAHAVLGNLAQAVELTERGFETYRANKFHPRINAPQMELWRTETLMLAGRTSEARNCVASALSAARQTRQSAHEQRALRLAERLARESLPA</sequence>
<dbReference type="InterPro" id="IPR011990">
    <property type="entry name" value="TPR-like_helical_dom_sf"/>
</dbReference>
<dbReference type="SUPFAM" id="SSF52540">
    <property type="entry name" value="P-loop containing nucleoside triphosphate hydrolases"/>
    <property type="match status" value="1"/>
</dbReference>
<dbReference type="Proteomes" id="UP000584642">
    <property type="component" value="Unassembled WGS sequence"/>
</dbReference>
<dbReference type="InterPro" id="IPR027417">
    <property type="entry name" value="P-loop_NTPase"/>
</dbReference>
<comment type="caution">
    <text evidence="4">The sequence shown here is derived from an EMBL/GenBank/DDBJ whole genome shotgun (WGS) entry which is preliminary data.</text>
</comment>
<evidence type="ECO:0000256" key="1">
    <source>
        <dbReference type="ARBA" id="ARBA00022741"/>
    </source>
</evidence>
<dbReference type="Gene3D" id="1.25.40.10">
    <property type="entry name" value="Tetratricopeptide repeat domain"/>
    <property type="match status" value="1"/>
</dbReference>
<feature type="domain" description="Guanylate cyclase" evidence="3">
    <location>
        <begin position="22"/>
        <end position="153"/>
    </location>
</feature>
<reference evidence="4 5" key="1">
    <citation type="submission" date="2020-05" db="EMBL/GenBank/DDBJ databases">
        <title>Azospirillum oleiclasticum sp. nov, a nitrogen-fixing and heavy crude oil-emulsifying bacterium isolated from the crude oil of Yumen Oilfield.</title>
        <authorList>
            <person name="Wu D."/>
            <person name="Cai M."/>
            <person name="Zhang X."/>
        </authorList>
    </citation>
    <scope>NUCLEOTIDE SEQUENCE [LARGE SCALE GENOMIC DNA]</scope>
    <source>
        <strain evidence="4 5">ROY-1-1-2</strain>
    </source>
</reference>
<dbReference type="InterPro" id="IPR029787">
    <property type="entry name" value="Nucleotide_cyclase"/>
</dbReference>
<dbReference type="Gene3D" id="3.40.50.300">
    <property type="entry name" value="P-loop containing nucleotide triphosphate hydrolases"/>
    <property type="match status" value="1"/>
</dbReference>
<gene>
    <name evidence="4" type="ORF">HND93_23630</name>
</gene>
<keyword evidence="1" id="KW-0547">Nucleotide-binding</keyword>
<dbReference type="SMART" id="SM00044">
    <property type="entry name" value="CYCc"/>
    <property type="match status" value="1"/>
</dbReference>
<dbReference type="PANTHER" id="PTHR16305:SF28">
    <property type="entry name" value="GUANYLATE CYCLASE DOMAIN-CONTAINING PROTEIN"/>
    <property type="match status" value="1"/>
</dbReference>
<protein>
    <submittedName>
        <fullName evidence="4">AAA family ATPase</fullName>
    </submittedName>
</protein>
<dbReference type="InterPro" id="IPR041664">
    <property type="entry name" value="AAA_16"/>
</dbReference>
<dbReference type="SUPFAM" id="SSF55073">
    <property type="entry name" value="Nucleotide cyclase"/>
    <property type="match status" value="1"/>
</dbReference>
<evidence type="ECO:0000256" key="2">
    <source>
        <dbReference type="ARBA" id="ARBA00022840"/>
    </source>
</evidence>
<keyword evidence="2" id="KW-0067">ATP-binding</keyword>
<accession>A0ABX2THY5</accession>
<dbReference type="RefSeq" id="WP_180284486.1">
    <property type="nucleotide sequence ID" value="NZ_JABFDB010000021.1"/>
</dbReference>
<evidence type="ECO:0000313" key="4">
    <source>
        <dbReference type="EMBL" id="NYZ22713.1"/>
    </source>
</evidence>
<dbReference type="Pfam" id="PF00211">
    <property type="entry name" value="Guanylate_cyc"/>
    <property type="match status" value="1"/>
</dbReference>
<dbReference type="EMBL" id="JABFDB010000021">
    <property type="protein sequence ID" value="NYZ22713.1"/>
    <property type="molecule type" value="Genomic_DNA"/>
</dbReference>
<keyword evidence="5" id="KW-1185">Reference proteome</keyword>
<dbReference type="PANTHER" id="PTHR16305">
    <property type="entry name" value="TESTICULAR SOLUBLE ADENYLYL CYCLASE"/>
    <property type="match status" value="1"/>
</dbReference>
<dbReference type="CDD" id="cd07302">
    <property type="entry name" value="CHD"/>
    <property type="match status" value="1"/>
</dbReference>
<evidence type="ECO:0000259" key="3">
    <source>
        <dbReference type="PROSITE" id="PS50125"/>
    </source>
</evidence>
<organism evidence="4 5">
    <name type="scientific">Azospirillum oleiclasticum</name>
    <dbReference type="NCBI Taxonomy" id="2735135"/>
    <lineage>
        <taxon>Bacteria</taxon>
        <taxon>Pseudomonadati</taxon>
        <taxon>Pseudomonadota</taxon>
        <taxon>Alphaproteobacteria</taxon>
        <taxon>Rhodospirillales</taxon>
        <taxon>Azospirillaceae</taxon>
        <taxon>Azospirillum</taxon>
    </lineage>
</organism>